<evidence type="ECO:0000313" key="1">
    <source>
        <dbReference type="EMBL" id="PIY71837.1"/>
    </source>
</evidence>
<reference evidence="2" key="1">
    <citation type="submission" date="2017-09" db="EMBL/GenBank/DDBJ databases">
        <title>Depth-based differentiation of microbial function through sediment-hosted aquifers and enrichment of novel symbionts in the deep terrestrial subsurface.</title>
        <authorList>
            <person name="Probst A.J."/>
            <person name="Ladd B."/>
            <person name="Jarett J.K."/>
            <person name="Geller-Mcgrath D.E."/>
            <person name="Sieber C.M.K."/>
            <person name="Emerson J.B."/>
            <person name="Anantharaman K."/>
            <person name="Thomas B.C."/>
            <person name="Malmstrom R."/>
            <person name="Stieglmeier M."/>
            <person name="Klingl A."/>
            <person name="Woyke T."/>
            <person name="Ryan C.M."/>
            <person name="Banfield J.F."/>
        </authorList>
    </citation>
    <scope>NUCLEOTIDE SEQUENCE [LARGE SCALE GENOMIC DNA]</scope>
</reference>
<dbReference type="EMBL" id="PFLI01000137">
    <property type="protein sequence ID" value="PIY71837.1"/>
    <property type="molecule type" value="Genomic_DNA"/>
</dbReference>
<dbReference type="Proteomes" id="UP000229401">
    <property type="component" value="Unassembled WGS sequence"/>
</dbReference>
<gene>
    <name evidence="1" type="ORF">COY87_04055</name>
</gene>
<name>A0A2M7QHN4_9BACT</name>
<protein>
    <submittedName>
        <fullName evidence="1">Uncharacterized protein</fullName>
    </submittedName>
</protein>
<evidence type="ECO:0000313" key="2">
    <source>
        <dbReference type="Proteomes" id="UP000229401"/>
    </source>
</evidence>
<dbReference type="AlphaFoldDB" id="A0A2M7QHN4"/>
<proteinExistence type="predicted"/>
<sequence>MKKKNESNVVLLLEQFQKNILGNKPSIDQMIKEVQMMRFKIRPIQGDFSYLNFQNSRFIEILWSLGKMDEFFNRRPSSLSSKQKGIFFNYFDSMYRSFQDELNKLNLKLPRTGKNPSVFEMEIFKEKKPNKKVN</sequence>
<comment type="caution">
    <text evidence="1">The sequence shown here is derived from an EMBL/GenBank/DDBJ whole genome shotgun (WGS) entry which is preliminary data.</text>
</comment>
<organism evidence="1 2">
    <name type="scientific">Candidatus Roizmanbacteria bacterium CG_4_10_14_0_8_um_filter_33_9</name>
    <dbReference type="NCBI Taxonomy" id="1974826"/>
    <lineage>
        <taxon>Bacteria</taxon>
        <taxon>Candidatus Roizmaniibacteriota</taxon>
    </lineage>
</organism>
<accession>A0A2M7QHN4</accession>